<proteinExistence type="predicted"/>
<dbReference type="EMBL" id="QTSX02004987">
    <property type="protein sequence ID" value="KAJ9062879.1"/>
    <property type="molecule type" value="Genomic_DNA"/>
</dbReference>
<reference evidence="1" key="1">
    <citation type="submission" date="2022-04" db="EMBL/GenBank/DDBJ databases">
        <title>Genome of the entomopathogenic fungus Entomophthora muscae.</title>
        <authorList>
            <person name="Elya C."/>
            <person name="Lovett B.R."/>
            <person name="Lee E."/>
            <person name="Macias A.M."/>
            <person name="Hajek A.E."/>
            <person name="De Bivort B.L."/>
            <person name="Kasson M.T."/>
            <person name="De Fine Licht H.H."/>
            <person name="Stajich J.E."/>
        </authorList>
    </citation>
    <scope>NUCLEOTIDE SEQUENCE</scope>
    <source>
        <strain evidence="1">Berkeley</strain>
    </source>
</reference>
<comment type="caution">
    <text evidence="1">The sequence shown here is derived from an EMBL/GenBank/DDBJ whole genome shotgun (WGS) entry which is preliminary data.</text>
</comment>
<accession>A0ACC2SKT0</accession>
<organism evidence="1 2">
    <name type="scientific">Entomophthora muscae</name>
    <dbReference type="NCBI Taxonomy" id="34485"/>
    <lineage>
        <taxon>Eukaryota</taxon>
        <taxon>Fungi</taxon>
        <taxon>Fungi incertae sedis</taxon>
        <taxon>Zoopagomycota</taxon>
        <taxon>Entomophthoromycotina</taxon>
        <taxon>Entomophthoromycetes</taxon>
        <taxon>Entomophthorales</taxon>
        <taxon>Entomophthoraceae</taxon>
        <taxon>Entomophthora</taxon>
    </lineage>
</organism>
<sequence>MYTCLPEIQGILKPTWRSNLALHHLVWGAAEGMAQGALVAEGFIYQACPIALRILFPDQKAMGKEGSSDPDLGQGS</sequence>
<name>A0ACC2SKT0_9FUNG</name>
<keyword evidence="2" id="KW-1185">Reference proteome</keyword>
<evidence type="ECO:0000313" key="2">
    <source>
        <dbReference type="Proteomes" id="UP001165960"/>
    </source>
</evidence>
<gene>
    <name evidence="1" type="ORF">DSO57_1006001</name>
</gene>
<dbReference type="Proteomes" id="UP001165960">
    <property type="component" value="Unassembled WGS sequence"/>
</dbReference>
<evidence type="ECO:0000313" key="1">
    <source>
        <dbReference type="EMBL" id="KAJ9062879.1"/>
    </source>
</evidence>
<protein>
    <submittedName>
        <fullName evidence="1">Uncharacterized protein</fullName>
    </submittedName>
</protein>